<evidence type="ECO:0000313" key="2">
    <source>
        <dbReference type="EMBL" id="BAD53134.1"/>
    </source>
</evidence>
<proteinExistence type="predicted"/>
<dbReference type="Proteomes" id="UP000817658">
    <property type="component" value="Chromosome 1"/>
</dbReference>
<protein>
    <submittedName>
        <fullName evidence="2">Uncharacterized protein</fullName>
    </submittedName>
</protein>
<name>Q5ZB91_ORYSJ</name>
<gene>
    <name evidence="2" type="primary">B1088D01.15</name>
</gene>
<evidence type="ECO:0000256" key="1">
    <source>
        <dbReference type="SAM" id="MobiDB-lite"/>
    </source>
</evidence>
<accession>Q5ZB91</accession>
<feature type="region of interest" description="Disordered" evidence="1">
    <location>
        <begin position="1"/>
        <end position="27"/>
    </location>
</feature>
<sequence>MEDFFPAPRDALVDPDTPGGSGSSFPVPAELKSKRRRLVIPGGGGGSSFLVAVVASIQTAMALKSPIHEVVARLRFHLCSLEARVFPSWRQFIDKGKRKCPFRHTHGLKSL</sequence>
<dbReference type="EMBL" id="AP003331">
    <property type="protein sequence ID" value="BAD53134.1"/>
    <property type="molecule type" value="Genomic_DNA"/>
</dbReference>
<dbReference type="AlphaFoldDB" id="Q5ZB91"/>
<reference evidence="2" key="1">
    <citation type="journal article" date="2002" name="Nature">
        <title>The genome sequence and structure of rice chromosome 1.</title>
        <authorList>
            <person name="Sasaki T."/>
            <person name="Matsumoto T."/>
            <person name="Yamamoto K."/>
            <person name="Sakata K."/>
            <person name="Baba T."/>
            <person name="Katayose Y."/>
            <person name="Wu J."/>
            <person name="Niimura Y."/>
            <person name="Cheng Z."/>
            <person name="Nagamura Y."/>
            <person name="Antonio B.A."/>
            <person name="Kanamori H."/>
            <person name="Hosokawa S."/>
            <person name="Masukawa M."/>
            <person name="Arikawa K."/>
            <person name="Chiden Y."/>
            <person name="Hayashi M."/>
            <person name="Okamoto M."/>
            <person name="Ando T."/>
            <person name="Aoki H."/>
            <person name="Arita K."/>
            <person name="Hamada M."/>
            <person name="Harada C."/>
            <person name="Hijishita S."/>
            <person name="Honda M."/>
            <person name="Ichikawa Y."/>
            <person name="Idonuma A."/>
            <person name="Iijima M."/>
            <person name="Ikeda M."/>
            <person name="Ikeno M."/>
            <person name="Itoh S."/>
            <person name="Itoh T."/>
            <person name="Itoh Y."/>
            <person name="Itoh Y."/>
            <person name="Iwabuchi A."/>
            <person name="Kamiya K."/>
            <person name="Karasawa W."/>
            <person name="Katagiri S."/>
            <person name="Kikuta A."/>
            <person name="Kobayashi N."/>
            <person name="Kono I."/>
            <person name="Machita K."/>
            <person name="Maehara T."/>
            <person name="Mizuno H."/>
            <person name="Mizubayashi T."/>
            <person name="Mukai Y."/>
            <person name="Nagasaki H."/>
            <person name="Nakashima M."/>
            <person name="Nakama Y."/>
            <person name="Nakamichi Y."/>
            <person name="Nakamura M."/>
            <person name="Namiki N."/>
            <person name="Negishi M."/>
            <person name="Ohta I."/>
            <person name="Ono N."/>
            <person name="Saji S."/>
            <person name="Sakai K."/>
            <person name="Shibata M."/>
            <person name="Shimokawa T."/>
            <person name="Shomura A."/>
            <person name="Song J."/>
            <person name="Takazaki Y."/>
            <person name="Terasawa K."/>
            <person name="Tsuji K."/>
            <person name="Waki K."/>
            <person name="Yamagata H."/>
            <person name="Yamane H."/>
            <person name="Yoshiki S."/>
            <person name="Yoshihara R."/>
            <person name="Yukawa K."/>
            <person name="Zhong H."/>
            <person name="Iwama H."/>
            <person name="Endo T."/>
            <person name="Ito H."/>
            <person name="Hahn J.H."/>
            <person name="Kim H.I."/>
            <person name="Eun M.Y."/>
            <person name="Yano M."/>
            <person name="Jiang J."/>
            <person name="Gojobori T."/>
        </authorList>
    </citation>
    <scope>NUCLEOTIDE SEQUENCE [LARGE SCALE GENOMIC DNA]</scope>
</reference>
<organism evidence="2">
    <name type="scientific">Oryza sativa subsp. japonica</name>
    <name type="common">Rice</name>
    <dbReference type="NCBI Taxonomy" id="39947"/>
    <lineage>
        <taxon>Eukaryota</taxon>
        <taxon>Viridiplantae</taxon>
        <taxon>Streptophyta</taxon>
        <taxon>Embryophyta</taxon>
        <taxon>Tracheophyta</taxon>
        <taxon>Spermatophyta</taxon>
        <taxon>Magnoliopsida</taxon>
        <taxon>Liliopsida</taxon>
        <taxon>Poales</taxon>
        <taxon>Poaceae</taxon>
        <taxon>BOP clade</taxon>
        <taxon>Oryzoideae</taxon>
        <taxon>Oryzeae</taxon>
        <taxon>Oryzinae</taxon>
        <taxon>Oryza</taxon>
        <taxon>Oryza sativa</taxon>
    </lineage>
</organism>